<dbReference type="RefSeq" id="WP_210038226.1">
    <property type="nucleotide sequence ID" value="NZ_JBHLVU010000022.1"/>
</dbReference>
<proteinExistence type="predicted"/>
<reference evidence="4 5" key="1">
    <citation type="submission" date="2021-07" db="EMBL/GenBank/DDBJ databases">
        <title>Paenibacillus radiodurans sp. nov., isolated from the southeastern edge of Tengger Desert.</title>
        <authorList>
            <person name="Zhang G."/>
        </authorList>
    </citation>
    <scope>NUCLEOTIDE SEQUENCE [LARGE SCALE GENOMIC DNA]</scope>
    <source>
        <strain evidence="4 5">CCM 7311</strain>
    </source>
</reference>
<dbReference type="Proteomes" id="UP001519887">
    <property type="component" value="Unassembled WGS sequence"/>
</dbReference>
<evidence type="ECO:0000313" key="4">
    <source>
        <dbReference type="EMBL" id="MBW7456209.1"/>
    </source>
</evidence>
<evidence type="ECO:0000256" key="1">
    <source>
        <dbReference type="SAM" id="MobiDB-lite"/>
    </source>
</evidence>
<dbReference type="InterPro" id="IPR025377">
    <property type="entry name" value="DUF4367"/>
</dbReference>
<organism evidence="4 5">
    <name type="scientific">Paenibacillus sepulcri</name>
    <dbReference type="NCBI Taxonomy" id="359917"/>
    <lineage>
        <taxon>Bacteria</taxon>
        <taxon>Bacillati</taxon>
        <taxon>Bacillota</taxon>
        <taxon>Bacilli</taxon>
        <taxon>Bacillales</taxon>
        <taxon>Paenibacillaceae</taxon>
        <taxon>Paenibacillus</taxon>
    </lineage>
</organism>
<evidence type="ECO:0000256" key="2">
    <source>
        <dbReference type="SAM" id="Phobius"/>
    </source>
</evidence>
<sequence>MKTPDTELRQTFKQEADELLFEDLHFDNRLKESVRQRLLEIQELPSHKRRLPTKGWIWGSAAAAAIILILLAAAPFLLSPAAPGSVAGTQGGNNGQSEPMVGGQQPGDTLNTPMLGQNNPGDDLPSPAPGSSSQEIWVLPSIKEAKVWFGDALLVPSYVTAGFALREINASGPREGEAAEIVFSYVSANQSFGIFQQKRVKTVFPANGKAVDINGAAGSITIGDPGEDAGDTDLNIQLHWQANDIDYMLSGILPEAEALQIARSMKSLQEE</sequence>
<accession>A0ABS7C5L2</accession>
<evidence type="ECO:0000259" key="3">
    <source>
        <dbReference type="Pfam" id="PF14285"/>
    </source>
</evidence>
<feature type="transmembrane region" description="Helical" evidence="2">
    <location>
        <begin position="56"/>
        <end position="78"/>
    </location>
</feature>
<keyword evidence="2" id="KW-0812">Transmembrane</keyword>
<protein>
    <submittedName>
        <fullName evidence="4">DUF4367 domain-containing protein</fullName>
    </submittedName>
</protein>
<comment type="caution">
    <text evidence="4">The sequence shown here is derived from an EMBL/GenBank/DDBJ whole genome shotgun (WGS) entry which is preliminary data.</text>
</comment>
<gene>
    <name evidence="4" type="ORF">K0U00_19440</name>
</gene>
<feature type="region of interest" description="Disordered" evidence="1">
    <location>
        <begin position="88"/>
        <end position="132"/>
    </location>
</feature>
<dbReference type="Pfam" id="PF14285">
    <property type="entry name" value="DUF4367"/>
    <property type="match status" value="1"/>
</dbReference>
<feature type="domain" description="DUF4367" evidence="3">
    <location>
        <begin position="197"/>
        <end position="265"/>
    </location>
</feature>
<evidence type="ECO:0000313" key="5">
    <source>
        <dbReference type="Proteomes" id="UP001519887"/>
    </source>
</evidence>
<dbReference type="EMBL" id="JAHZIK010000522">
    <property type="protein sequence ID" value="MBW7456209.1"/>
    <property type="molecule type" value="Genomic_DNA"/>
</dbReference>
<name>A0ABS7C5L2_9BACL</name>
<keyword evidence="2" id="KW-0472">Membrane</keyword>
<keyword evidence="2" id="KW-1133">Transmembrane helix</keyword>
<keyword evidence="5" id="KW-1185">Reference proteome</keyword>
<feature type="compositionally biased region" description="Polar residues" evidence="1">
    <location>
        <begin position="106"/>
        <end position="120"/>
    </location>
</feature>